<feature type="compositionally biased region" description="Basic and acidic residues" evidence="1">
    <location>
        <begin position="230"/>
        <end position="249"/>
    </location>
</feature>
<feature type="region of interest" description="Disordered" evidence="1">
    <location>
        <begin position="106"/>
        <end position="136"/>
    </location>
</feature>
<dbReference type="AlphaFoldDB" id="A0AAW2YZK8"/>
<sequence length="423" mass="49031">MKELEQMRNSLGKSPTVRDPRKNTVYQDLFSNYQLDGGDLTEILSTPEKKPLYPAISPILSNDETPPYRFGQQQQPLTEETHVYQRGTLLASDIYSHVQPDPTLSCSPIIPTTPGKNREGGGHDSDGDFEMGSMTPFPKKRMGAQQQDEYQRGQQELYIQQQQQMYMQHVQQQQAAHIQQMMQQNNNSQQLLAIAQQRANQLLQPQQQQQQQMYHLDTFNNDPLNTTEQQVEHGDDEKIRSDIIKAKRDSKLKKRRESLSKNRREATKKRFEKTNSKLRTRITKKGAPSPKPKAFGMNLNNQSHHQPQSLQTHLPQQQAFGNMNQHHQFTSNQPLRMKTPIKQPQPIYQQRFKTPTRAPVVSTPKIQSSSAQKPTGFVARKMPDFKSIHSRNPTTRATTTTDYHYKANYYHHHYNHHHKTHNN</sequence>
<organism evidence="2 3">
    <name type="scientific">Acrasis kona</name>
    <dbReference type="NCBI Taxonomy" id="1008807"/>
    <lineage>
        <taxon>Eukaryota</taxon>
        <taxon>Discoba</taxon>
        <taxon>Heterolobosea</taxon>
        <taxon>Tetramitia</taxon>
        <taxon>Eutetramitia</taxon>
        <taxon>Acrasidae</taxon>
        <taxon>Acrasis</taxon>
    </lineage>
</organism>
<proteinExistence type="predicted"/>
<evidence type="ECO:0000313" key="2">
    <source>
        <dbReference type="EMBL" id="KAL0481747.1"/>
    </source>
</evidence>
<feature type="region of interest" description="Disordered" evidence="1">
    <location>
        <begin position="1"/>
        <end position="23"/>
    </location>
</feature>
<feature type="region of interest" description="Disordered" evidence="1">
    <location>
        <begin position="355"/>
        <end position="374"/>
    </location>
</feature>
<reference evidence="2 3" key="1">
    <citation type="submission" date="2024-03" db="EMBL/GenBank/DDBJ databases">
        <title>The Acrasis kona genome and developmental transcriptomes reveal deep origins of eukaryotic multicellular pathways.</title>
        <authorList>
            <person name="Sheikh S."/>
            <person name="Fu C.-J."/>
            <person name="Brown M.W."/>
            <person name="Baldauf S.L."/>
        </authorList>
    </citation>
    <scope>NUCLEOTIDE SEQUENCE [LARGE SCALE GENOMIC DNA]</scope>
    <source>
        <strain evidence="2 3">ATCC MYA-3509</strain>
    </source>
</reference>
<protein>
    <submittedName>
        <fullName evidence="2">Uncharacterized protein</fullName>
    </submittedName>
</protein>
<feature type="compositionally biased region" description="Basic and acidic residues" evidence="1">
    <location>
        <begin position="116"/>
        <end position="126"/>
    </location>
</feature>
<dbReference type="Proteomes" id="UP001431209">
    <property type="component" value="Unassembled WGS sequence"/>
</dbReference>
<feature type="compositionally biased region" description="Basic and acidic residues" evidence="1">
    <location>
        <begin position="257"/>
        <end position="274"/>
    </location>
</feature>
<name>A0AAW2YZK8_9EUKA</name>
<feature type="compositionally biased region" description="Polar residues" evidence="1">
    <location>
        <begin position="218"/>
        <end position="229"/>
    </location>
</feature>
<evidence type="ECO:0000256" key="1">
    <source>
        <dbReference type="SAM" id="MobiDB-lite"/>
    </source>
</evidence>
<gene>
    <name evidence="2" type="ORF">AKO1_012370</name>
</gene>
<evidence type="ECO:0000313" key="3">
    <source>
        <dbReference type="Proteomes" id="UP001431209"/>
    </source>
</evidence>
<accession>A0AAW2YZK8</accession>
<feature type="region of interest" description="Disordered" evidence="1">
    <location>
        <begin position="218"/>
        <end position="274"/>
    </location>
</feature>
<keyword evidence="3" id="KW-1185">Reference proteome</keyword>
<feature type="compositionally biased region" description="Polar residues" evidence="1">
    <location>
        <begin position="364"/>
        <end position="373"/>
    </location>
</feature>
<comment type="caution">
    <text evidence="2">The sequence shown here is derived from an EMBL/GenBank/DDBJ whole genome shotgun (WGS) entry which is preliminary data.</text>
</comment>
<dbReference type="EMBL" id="JAOPGA020000789">
    <property type="protein sequence ID" value="KAL0481747.1"/>
    <property type="molecule type" value="Genomic_DNA"/>
</dbReference>